<feature type="transmembrane region" description="Helical" evidence="1">
    <location>
        <begin position="68"/>
        <end position="87"/>
    </location>
</feature>
<reference evidence="2 3" key="1">
    <citation type="submission" date="2014-08" db="EMBL/GenBank/DDBJ databases">
        <authorList>
            <person name="Hassan Y.I."/>
            <person name="Lepp D."/>
            <person name="Zhou T."/>
        </authorList>
    </citation>
    <scope>NUCLEOTIDE SEQUENCE [LARGE SCALE GENOMIC DNA]</scope>
    <source>
        <strain evidence="2 3">IFO13584</strain>
    </source>
</reference>
<dbReference type="EMBL" id="JQGC01000017">
    <property type="protein sequence ID" value="KFL29991.1"/>
    <property type="molecule type" value="Genomic_DNA"/>
</dbReference>
<keyword evidence="3" id="KW-1185">Reference proteome</keyword>
<gene>
    <name evidence="2" type="ORF">JP75_18005</name>
</gene>
<dbReference type="GO" id="GO:0005886">
    <property type="term" value="C:plasma membrane"/>
    <property type="evidence" value="ECO:0007669"/>
    <property type="project" value="TreeGrafter"/>
</dbReference>
<evidence type="ECO:0000256" key="1">
    <source>
        <dbReference type="SAM" id="Phobius"/>
    </source>
</evidence>
<dbReference type="PANTHER" id="PTHR34989">
    <property type="entry name" value="PROTEIN HDED"/>
    <property type="match status" value="1"/>
</dbReference>
<dbReference type="InterPro" id="IPR005325">
    <property type="entry name" value="DUF308_memb"/>
</dbReference>
<feature type="transmembrane region" description="Helical" evidence="1">
    <location>
        <begin position="129"/>
        <end position="149"/>
    </location>
</feature>
<organism evidence="2 3">
    <name type="scientific">Devosia riboflavina</name>
    <dbReference type="NCBI Taxonomy" id="46914"/>
    <lineage>
        <taxon>Bacteria</taxon>
        <taxon>Pseudomonadati</taxon>
        <taxon>Pseudomonadota</taxon>
        <taxon>Alphaproteobacteria</taxon>
        <taxon>Hyphomicrobiales</taxon>
        <taxon>Devosiaceae</taxon>
        <taxon>Devosia</taxon>
    </lineage>
</organism>
<name>A0A087LZD8_9HYPH</name>
<comment type="caution">
    <text evidence="2">The sequence shown here is derived from an EMBL/GenBank/DDBJ whole genome shotgun (WGS) entry which is preliminary data.</text>
</comment>
<evidence type="ECO:0008006" key="4">
    <source>
        <dbReference type="Google" id="ProtNLM"/>
    </source>
</evidence>
<feature type="transmembrane region" description="Helical" evidence="1">
    <location>
        <begin position="12"/>
        <end position="31"/>
    </location>
</feature>
<dbReference type="InterPro" id="IPR052712">
    <property type="entry name" value="Acid_resist_chaperone_HdeD"/>
</dbReference>
<evidence type="ECO:0000313" key="3">
    <source>
        <dbReference type="Proteomes" id="UP000028981"/>
    </source>
</evidence>
<dbReference type="STRING" id="46914.JP75_18005"/>
<dbReference type="AlphaFoldDB" id="A0A087LZD8"/>
<keyword evidence="1" id="KW-0812">Transmembrane</keyword>
<keyword evidence="1" id="KW-0472">Membrane</keyword>
<proteinExistence type="predicted"/>
<feature type="transmembrane region" description="Helical" evidence="1">
    <location>
        <begin position="37"/>
        <end position="56"/>
    </location>
</feature>
<dbReference type="RefSeq" id="WP_035085512.1">
    <property type="nucleotide sequence ID" value="NZ_JQGC01000017.1"/>
</dbReference>
<dbReference type="PANTHER" id="PTHR34989:SF1">
    <property type="entry name" value="PROTEIN HDED"/>
    <property type="match status" value="1"/>
</dbReference>
<feature type="transmembrane region" description="Helical" evidence="1">
    <location>
        <begin position="155"/>
        <end position="174"/>
    </location>
</feature>
<keyword evidence="1" id="KW-1133">Transmembrane helix</keyword>
<accession>A0A087LZD8</accession>
<dbReference type="OrthoDB" id="9833866at2"/>
<dbReference type="Pfam" id="PF03729">
    <property type="entry name" value="DUF308"/>
    <property type="match status" value="2"/>
</dbReference>
<dbReference type="Proteomes" id="UP000028981">
    <property type="component" value="Unassembled WGS sequence"/>
</dbReference>
<evidence type="ECO:0000313" key="2">
    <source>
        <dbReference type="EMBL" id="KFL29991.1"/>
    </source>
</evidence>
<protein>
    <recommendedName>
        <fullName evidence="4">Cobalt ABC transporter permease</fullName>
    </recommendedName>
</protein>
<feature type="transmembrane region" description="Helical" evidence="1">
    <location>
        <begin position="99"/>
        <end position="122"/>
    </location>
</feature>
<sequence length="187" mass="19536">MAASSKRWAVTFSLLRGALLLIGGLVALFLPDYALKVVVVVGGTVLLVDGVLGALASQNYGIESSWPFWLSLVRGGLAALAGILLLLSPFLAGVLTVDLLSWLIGLGAIAVGLTEAFILIRYRKNFPPVWTSVAGAAIYIVLGALLIALPMTGALLLMQIGGGLVALFGLIQIVRSWGAAKERLARV</sequence>